<dbReference type="NCBIfam" id="NF038083">
    <property type="entry name" value="CU044_5270_fam"/>
    <property type="match status" value="1"/>
</dbReference>
<keyword evidence="2" id="KW-0472">Membrane</keyword>
<gene>
    <name evidence="3" type="ORF">SAMN05216251_102535</name>
</gene>
<evidence type="ECO:0000256" key="1">
    <source>
        <dbReference type="SAM" id="MobiDB-lite"/>
    </source>
</evidence>
<dbReference type="EMBL" id="FONG01000002">
    <property type="protein sequence ID" value="SFE33751.1"/>
    <property type="molecule type" value="Genomic_DNA"/>
</dbReference>
<accession>A0A1I1ZQ12</accession>
<evidence type="ECO:0008006" key="5">
    <source>
        <dbReference type="Google" id="ProtNLM"/>
    </source>
</evidence>
<protein>
    <recommendedName>
        <fullName evidence="5">CU044_5270 family protein</fullName>
    </recommendedName>
</protein>
<reference evidence="3 4" key="1">
    <citation type="submission" date="2016-10" db="EMBL/GenBank/DDBJ databases">
        <authorList>
            <person name="de Groot N.N."/>
        </authorList>
    </citation>
    <scope>NUCLEOTIDE SEQUENCE [LARGE SCALE GENOMIC DNA]</scope>
    <source>
        <strain evidence="3 4">CGMCC 4.3510</strain>
    </source>
</reference>
<sequence length="325" mass="34259">MNLASSTRKTMRPADPAAHLDLPDRAVIDAAYRRIVATAPEPAPAIALPRTYRRRLALGLAAAGVAGVVTAVVVIPSSGGTAYAATPPPLRYQLPSPGTADAAAELNRLARIAAARPAPRGDVAHIHLRQWALSTSVDGAGGTDTVTSKVITEDIDWFKRPSGVTVTRRLLDGKSRPESGSDPATAFEDRQVPSTPEALRTWLGADQPGVGIGDAAGMNDAVVDLMISHVLTPRQQSALLRTIATTPGLRYRGTVRDRAGRDGEAFTAESAANGLPTRFTFIVDPATGSLLGQESMLTKTAGSLNVRIPSVIAYQVYLTSERRSE</sequence>
<feature type="region of interest" description="Disordered" evidence="1">
    <location>
        <begin position="172"/>
        <end position="193"/>
    </location>
</feature>
<dbReference type="InterPro" id="IPR047789">
    <property type="entry name" value="CU044_5270-like"/>
</dbReference>
<dbReference type="AlphaFoldDB" id="A0A1I1ZQ12"/>
<name>A0A1I1ZQ12_9ACTN</name>
<evidence type="ECO:0000313" key="4">
    <source>
        <dbReference type="Proteomes" id="UP000199323"/>
    </source>
</evidence>
<keyword evidence="4" id="KW-1185">Reference proteome</keyword>
<organism evidence="3 4">
    <name type="scientific">Actinacidiphila alni</name>
    <dbReference type="NCBI Taxonomy" id="380248"/>
    <lineage>
        <taxon>Bacteria</taxon>
        <taxon>Bacillati</taxon>
        <taxon>Actinomycetota</taxon>
        <taxon>Actinomycetes</taxon>
        <taxon>Kitasatosporales</taxon>
        <taxon>Streptomycetaceae</taxon>
        <taxon>Actinacidiphila</taxon>
    </lineage>
</organism>
<evidence type="ECO:0000313" key="3">
    <source>
        <dbReference type="EMBL" id="SFE33751.1"/>
    </source>
</evidence>
<dbReference type="OrthoDB" id="3425969at2"/>
<dbReference type="Proteomes" id="UP000199323">
    <property type="component" value="Unassembled WGS sequence"/>
</dbReference>
<keyword evidence="2" id="KW-1133">Transmembrane helix</keyword>
<dbReference type="RefSeq" id="WP_093712165.1">
    <property type="nucleotide sequence ID" value="NZ_FONG01000002.1"/>
</dbReference>
<feature type="transmembrane region" description="Helical" evidence="2">
    <location>
        <begin position="56"/>
        <end position="75"/>
    </location>
</feature>
<proteinExistence type="predicted"/>
<keyword evidence="2" id="KW-0812">Transmembrane</keyword>
<evidence type="ECO:0000256" key="2">
    <source>
        <dbReference type="SAM" id="Phobius"/>
    </source>
</evidence>
<dbReference type="STRING" id="380248.SAMN05216251_102535"/>